<feature type="region of interest" description="Disordered" evidence="13">
    <location>
        <begin position="86"/>
        <end position="105"/>
    </location>
</feature>
<dbReference type="PANTHER" id="PTHR43448:SF2">
    <property type="entry name" value="PROTOHEME IX FARNESYLTRANSFERASE, MITOCHONDRIAL"/>
    <property type="match status" value="1"/>
</dbReference>
<dbReference type="PANTHER" id="PTHR43448">
    <property type="entry name" value="PROTOHEME IX FARNESYLTRANSFERASE, MITOCHONDRIAL"/>
    <property type="match status" value="1"/>
</dbReference>
<evidence type="ECO:0000256" key="14">
    <source>
        <dbReference type="SAM" id="Phobius"/>
    </source>
</evidence>
<keyword evidence="5" id="KW-0809">Transit peptide</keyword>
<keyword evidence="7 12" id="KW-0496">Mitochondrion</keyword>
<accession>A0AAV7XVN1</accession>
<dbReference type="EMBL" id="JAPTSV010000002">
    <property type="protein sequence ID" value="KAJ1530604.1"/>
    <property type="molecule type" value="Genomic_DNA"/>
</dbReference>
<keyword evidence="3 12" id="KW-0808">Transferase</keyword>
<name>A0AAV7XVN1_9NEOP</name>
<comment type="similarity">
    <text evidence="12">Belongs to the ubiA prenyltransferase family.</text>
</comment>
<organism evidence="15 16">
    <name type="scientific">Megalurothrips usitatus</name>
    <name type="common">bean blossom thrips</name>
    <dbReference type="NCBI Taxonomy" id="439358"/>
    <lineage>
        <taxon>Eukaryota</taxon>
        <taxon>Metazoa</taxon>
        <taxon>Ecdysozoa</taxon>
        <taxon>Arthropoda</taxon>
        <taxon>Hexapoda</taxon>
        <taxon>Insecta</taxon>
        <taxon>Pterygota</taxon>
        <taxon>Neoptera</taxon>
        <taxon>Paraneoptera</taxon>
        <taxon>Thysanoptera</taxon>
        <taxon>Terebrantia</taxon>
        <taxon>Thripoidea</taxon>
        <taxon>Thripidae</taxon>
        <taxon>Megalurothrips</taxon>
    </lineage>
</organism>
<evidence type="ECO:0000256" key="3">
    <source>
        <dbReference type="ARBA" id="ARBA00022679"/>
    </source>
</evidence>
<dbReference type="PROSITE" id="PS00943">
    <property type="entry name" value="UBIA"/>
    <property type="match status" value="1"/>
</dbReference>
<comment type="subcellular location">
    <subcellularLocation>
        <location evidence="1">Mitochondrion membrane</location>
        <topology evidence="1">Multi-pass membrane protein</topology>
    </subcellularLocation>
</comment>
<feature type="transmembrane region" description="Helical" evidence="14">
    <location>
        <begin position="317"/>
        <end position="338"/>
    </location>
</feature>
<dbReference type="AlphaFoldDB" id="A0AAV7XVN1"/>
<dbReference type="PIRSF" id="PIRSF001773">
    <property type="entry name" value="COX10"/>
    <property type="match status" value="1"/>
</dbReference>
<evidence type="ECO:0000256" key="2">
    <source>
        <dbReference type="ARBA" id="ARBA00016335"/>
    </source>
</evidence>
<evidence type="ECO:0000256" key="6">
    <source>
        <dbReference type="ARBA" id="ARBA00022989"/>
    </source>
</evidence>
<dbReference type="GO" id="GO:0008495">
    <property type="term" value="F:protoheme IX farnesyltransferase activity"/>
    <property type="evidence" value="ECO:0007669"/>
    <property type="project" value="UniProtKB-EC"/>
</dbReference>
<dbReference type="CDD" id="cd13957">
    <property type="entry name" value="PT_UbiA_Cox10"/>
    <property type="match status" value="1"/>
</dbReference>
<dbReference type="EMBL" id="JAPTSV010000002">
    <property type="protein sequence ID" value="KAJ1530603.1"/>
    <property type="molecule type" value="Genomic_DNA"/>
</dbReference>
<keyword evidence="4 14" id="KW-0812">Transmembrane</keyword>
<dbReference type="HAMAP" id="MF_00154">
    <property type="entry name" value="CyoE_CtaB"/>
    <property type="match status" value="1"/>
</dbReference>
<keyword evidence="6 14" id="KW-1133">Transmembrane helix</keyword>
<comment type="function">
    <text evidence="12">Converts protoheme IX and farnesyl diphosphate to heme O.</text>
</comment>
<feature type="transmembrane region" description="Helical" evidence="14">
    <location>
        <begin position="223"/>
        <end position="240"/>
    </location>
</feature>
<evidence type="ECO:0000256" key="7">
    <source>
        <dbReference type="ARBA" id="ARBA00023128"/>
    </source>
</evidence>
<evidence type="ECO:0000256" key="1">
    <source>
        <dbReference type="ARBA" id="ARBA00004225"/>
    </source>
</evidence>
<evidence type="ECO:0000256" key="9">
    <source>
        <dbReference type="ARBA" id="ARBA00023136"/>
    </source>
</evidence>
<feature type="transmembrane region" description="Helical" evidence="14">
    <location>
        <begin position="247"/>
        <end position="263"/>
    </location>
</feature>
<keyword evidence="8 12" id="KW-0350">Heme biosynthesis</keyword>
<dbReference type="Proteomes" id="UP001075354">
    <property type="component" value="Chromosome 2"/>
</dbReference>
<dbReference type="NCBIfam" id="TIGR01473">
    <property type="entry name" value="cyoE_ctaB"/>
    <property type="match status" value="1"/>
</dbReference>
<dbReference type="InterPro" id="IPR000537">
    <property type="entry name" value="UbiA_prenyltransferase"/>
</dbReference>
<comment type="caution">
    <text evidence="15">The sequence shown here is derived from an EMBL/GenBank/DDBJ whole genome shotgun (WGS) entry which is preliminary data.</text>
</comment>
<comment type="catalytic activity">
    <reaction evidence="11">
        <text>heme b + (2E,6E)-farnesyl diphosphate + H2O = Fe(II)-heme o + diphosphate</text>
        <dbReference type="Rhea" id="RHEA:28070"/>
        <dbReference type="ChEBI" id="CHEBI:15377"/>
        <dbReference type="ChEBI" id="CHEBI:33019"/>
        <dbReference type="ChEBI" id="CHEBI:60344"/>
        <dbReference type="ChEBI" id="CHEBI:60530"/>
        <dbReference type="ChEBI" id="CHEBI:175763"/>
        <dbReference type="EC" id="2.5.1.141"/>
    </reaction>
</comment>
<evidence type="ECO:0000313" key="16">
    <source>
        <dbReference type="Proteomes" id="UP001075354"/>
    </source>
</evidence>
<dbReference type="InterPro" id="IPR030470">
    <property type="entry name" value="UbiA_prenylTrfase_CS"/>
</dbReference>
<feature type="compositionally biased region" description="Basic and acidic residues" evidence="13">
    <location>
        <begin position="92"/>
        <end position="105"/>
    </location>
</feature>
<dbReference type="Gene3D" id="1.10.357.140">
    <property type="entry name" value="UbiA prenyltransferase"/>
    <property type="match status" value="1"/>
</dbReference>
<protein>
    <recommendedName>
        <fullName evidence="2 12">Protoheme IX farnesyltransferase, mitochondrial</fullName>
        <ecNumber evidence="12">2.5.1.-</ecNumber>
    </recommendedName>
    <alternativeName>
        <fullName evidence="10 12">Heme O synthase</fullName>
    </alternativeName>
</protein>
<keyword evidence="9 12" id="KW-0472">Membrane</keyword>
<evidence type="ECO:0000313" key="15">
    <source>
        <dbReference type="EMBL" id="KAJ1530603.1"/>
    </source>
</evidence>
<dbReference type="FunFam" id="1.10.357.140:FF:000004">
    <property type="entry name" value="Protoheme IX farnesyltransferase, mitochondrial"/>
    <property type="match status" value="1"/>
</dbReference>
<dbReference type="InterPro" id="IPR016315">
    <property type="entry name" value="Protohaem_IX_farnesylTrfase_mt"/>
</dbReference>
<feature type="transmembrane region" description="Helical" evidence="14">
    <location>
        <begin position="275"/>
        <end position="296"/>
    </location>
</feature>
<sequence length="447" mass="48359">MIFLIAQPTIWRLPRKSCRLGGNVVQLFQYSKAATAISTSHLTKPSAKASRKKQVSTATPVKHAASLAVNNTILAPPLVGAVLSTPDAENEVSSKSKNTTERDQNAWREYAPAQPADLTGLYLKLSKIRLTSLVVLTTMGGYAVASAPFDPTTFLMASIGTGLTSCAANSINQYLEVPFDSQMSRTRNRVLVQGKLSPLHAVSFAAVSSTVGISALYFGCNPLTALLGASNLVLYTSIYTPMKRISILNTWVGSIVGALPPLMGWAACTGQLEPAAWIMAGLLYAWQFPHFNALSWNLRPDYSRAGYRMMSVTNPGLCRRTALRYTGVICALSCAAPVLDLTNVWFALMSAPLNGYFVYLAYQFYKNSDSSSSRKLFRFSLIHLPALMLLLLVTKKKWYLGNTQDLKDSKAASLLDMELPSVPKLLSPGSVLAASNDLPSTAPVSSL</sequence>
<proteinExistence type="inferred from homology"/>
<dbReference type="GO" id="GO:0031966">
    <property type="term" value="C:mitochondrial membrane"/>
    <property type="evidence" value="ECO:0007669"/>
    <property type="project" value="UniProtKB-SubCell"/>
</dbReference>
<dbReference type="Pfam" id="PF01040">
    <property type="entry name" value="UbiA"/>
    <property type="match status" value="1"/>
</dbReference>
<evidence type="ECO:0000256" key="12">
    <source>
        <dbReference type="PIRNR" id="PIRNR001773"/>
    </source>
</evidence>
<feature type="transmembrane region" description="Helical" evidence="14">
    <location>
        <begin position="376"/>
        <end position="394"/>
    </location>
</feature>
<evidence type="ECO:0000256" key="4">
    <source>
        <dbReference type="ARBA" id="ARBA00022692"/>
    </source>
</evidence>
<dbReference type="GO" id="GO:0006784">
    <property type="term" value="P:heme A biosynthetic process"/>
    <property type="evidence" value="ECO:0007669"/>
    <property type="project" value="TreeGrafter"/>
</dbReference>
<gene>
    <name evidence="15" type="ORF">ONE63_005485</name>
</gene>
<evidence type="ECO:0000256" key="13">
    <source>
        <dbReference type="SAM" id="MobiDB-lite"/>
    </source>
</evidence>
<evidence type="ECO:0000256" key="11">
    <source>
        <dbReference type="ARBA" id="ARBA00047690"/>
    </source>
</evidence>
<evidence type="ECO:0000256" key="10">
    <source>
        <dbReference type="ARBA" id="ARBA00030253"/>
    </source>
</evidence>
<dbReference type="EC" id="2.5.1.-" evidence="12"/>
<reference evidence="15" key="1">
    <citation type="submission" date="2022-12" db="EMBL/GenBank/DDBJ databases">
        <title>Chromosome-level genome assembly of the bean flower thrips Megalurothrips usitatus.</title>
        <authorList>
            <person name="Ma L."/>
            <person name="Liu Q."/>
            <person name="Li H."/>
            <person name="Cai W."/>
        </authorList>
    </citation>
    <scope>NUCLEOTIDE SEQUENCE</scope>
    <source>
        <strain evidence="15">Cailab_2022a</strain>
    </source>
</reference>
<evidence type="ECO:0000256" key="8">
    <source>
        <dbReference type="ARBA" id="ARBA00023133"/>
    </source>
</evidence>
<dbReference type="InterPro" id="IPR006369">
    <property type="entry name" value="Protohaem_IX_farnesylTrfase"/>
</dbReference>
<dbReference type="InterPro" id="IPR044878">
    <property type="entry name" value="UbiA_sf"/>
</dbReference>
<evidence type="ECO:0000256" key="5">
    <source>
        <dbReference type="ARBA" id="ARBA00022946"/>
    </source>
</evidence>
<keyword evidence="16" id="KW-1185">Reference proteome</keyword>